<accession>A0A096M0W1</accession>
<dbReference type="AlphaFoldDB" id="A0A096M0W1"/>
<protein>
    <submittedName>
        <fullName evidence="2">Cadherin like and PC-esterase domain containing 1</fullName>
    </submittedName>
</protein>
<dbReference type="EMBL" id="AYCK01025151">
    <property type="status" value="NOT_ANNOTATED_CDS"/>
    <property type="molecule type" value="Genomic_DNA"/>
</dbReference>
<keyword evidence="3" id="KW-1185">Reference proteome</keyword>
<dbReference type="PANTHER" id="PTHR14776:SF1">
    <property type="entry name" value="CADHERIN-LIKE AND PC-ESTERASE DOMAIN-CONTAINING PROTEIN 1"/>
    <property type="match status" value="1"/>
</dbReference>
<proteinExistence type="predicted"/>
<evidence type="ECO:0000313" key="2">
    <source>
        <dbReference type="Ensembl" id="ENSPFOP00000025052.1"/>
    </source>
</evidence>
<evidence type="ECO:0000256" key="1">
    <source>
        <dbReference type="SAM" id="MobiDB-lite"/>
    </source>
</evidence>
<dbReference type="EMBL" id="AYCK01025150">
    <property type="status" value="NOT_ANNOTATED_CDS"/>
    <property type="molecule type" value="Genomic_DNA"/>
</dbReference>
<sequence length="939" mass="105716">RWRMLLRRHACAAPLVLLLALLYLCYQTLKVDRNRNRSESEEMETRRVISALDNKLSLLEPTRLTLVLARSSQRRRQAVVLMGRHGPSDPEVVLHQQVLQQMGYQVHLTRFAETSSFLRTQSDVSGWSLLLCLSSSEPSCLRRIRFSHLQHQMQVNLLPELMEAFSDAGEGRCRFYLQLTGESVPEADLPMRPVSCGSSNQKPPFPQNRLDVSYFRDRPSHAPSPALVAMVNVFVLVTSVNPLTSFLHDIIVVKASENDPGQQTQIRTFLLQRFGPASARLAWIQVQRAVVAVLRVASTNQEPAAGGSCLLCFQLLTFTLMFSGATSPAVVQVDPGLSVPSQGEDAFRGQITRDRVLEDSLRLLLPLPTHLQTHRALETLRRQYGGCRGTHGSCLNHDHFLFLLRFHLQLQMPSAFHLPAPPPPPQDQSAPRPAEAESCWMTSQLSLLLLLLLRISRHHDLQSTREANPPTNQQPALGSPGGLCLDPRLRQIYSEPPLSLTPPFSPALKEYRAEVPFDTVMVRIRPEPISAACVVCLDNHRGPRTANFPVGMGTSQISVLVTDGAEPRPVVMTIYTVHVYRESRPSLPAFGDHVTCSFLQDCGMRVQPGRSCGLQPHLPPQSPIQPCSSGHVPGRWVVPCLSCSDNRTCDWREVTWQPDDCYHPPVRRPLLQDCMSHRKVMFIGDSTNRGMMFFLMERVNGSLQDWGRAHHTLLYRNLNQRRTQVSYSYYPRFWLEGSQRPTFRQALLQLINRSRPLENSNQTVLVVGGVQWLNSNHLRTVQDVLDRESLSDVLVVVKSLGMGFHLPVDGIRSLSLTEIRGLFRDNAELISTARRLRFEAVDTFSITMGRYKEFLQGRCACHFHEVEKLQSSDPPDSEASTRKKPGTRTGSHSVLDTEQEDGSKAPTFRVRGAVNQVYSEILLSRLCPGNSSIRTFYQH</sequence>
<feature type="region of interest" description="Disordered" evidence="1">
    <location>
        <begin position="870"/>
        <end position="907"/>
    </location>
</feature>
<dbReference type="Proteomes" id="UP000028760">
    <property type="component" value="Unassembled WGS sequence"/>
</dbReference>
<dbReference type="GeneTree" id="ENSGT00390000015216"/>
<reference evidence="3" key="1">
    <citation type="submission" date="2013-10" db="EMBL/GenBank/DDBJ databases">
        <authorList>
            <person name="Schartl M."/>
            <person name="Warren W."/>
        </authorList>
    </citation>
    <scope>NUCLEOTIDE SEQUENCE [LARGE SCALE GENOMIC DNA]</scope>
    <source>
        <strain evidence="3">female</strain>
    </source>
</reference>
<name>A0A096M0W1_POEFO</name>
<reference evidence="2" key="2">
    <citation type="submission" date="2025-08" db="UniProtKB">
        <authorList>
            <consortium name="Ensembl"/>
        </authorList>
    </citation>
    <scope>IDENTIFICATION</scope>
</reference>
<reference evidence="2" key="3">
    <citation type="submission" date="2025-09" db="UniProtKB">
        <authorList>
            <consortium name="Ensembl"/>
        </authorList>
    </citation>
    <scope>IDENTIFICATION</scope>
</reference>
<dbReference type="PANTHER" id="PTHR14776">
    <property type="entry name" value="CADHERIN-LIKE AND PC-ESTERASE DOMAIN-CONTAINING PROTEIN 1"/>
    <property type="match status" value="1"/>
</dbReference>
<evidence type="ECO:0000313" key="3">
    <source>
        <dbReference type="Proteomes" id="UP000028760"/>
    </source>
</evidence>
<dbReference type="Ensembl" id="ENSPFOT00000029713.1">
    <property type="protein sequence ID" value="ENSPFOP00000025052.1"/>
    <property type="gene ID" value="ENSPFOG00000000280.2"/>
</dbReference>
<organism evidence="2 3">
    <name type="scientific">Poecilia formosa</name>
    <name type="common">Amazon molly</name>
    <name type="synonym">Limia formosa</name>
    <dbReference type="NCBI Taxonomy" id="48698"/>
    <lineage>
        <taxon>Eukaryota</taxon>
        <taxon>Metazoa</taxon>
        <taxon>Chordata</taxon>
        <taxon>Craniata</taxon>
        <taxon>Vertebrata</taxon>
        <taxon>Euteleostomi</taxon>
        <taxon>Actinopterygii</taxon>
        <taxon>Neopterygii</taxon>
        <taxon>Teleostei</taxon>
        <taxon>Neoteleostei</taxon>
        <taxon>Acanthomorphata</taxon>
        <taxon>Ovalentaria</taxon>
        <taxon>Atherinomorphae</taxon>
        <taxon>Cyprinodontiformes</taxon>
        <taxon>Poeciliidae</taxon>
        <taxon>Poeciliinae</taxon>
        <taxon>Poecilia</taxon>
    </lineage>
</organism>
<dbReference type="EMBL" id="AYCK01025152">
    <property type="status" value="NOT_ANNOTATED_CDS"/>
    <property type="molecule type" value="Genomic_DNA"/>
</dbReference>